<dbReference type="EMBL" id="CVRI01000050">
    <property type="protein sequence ID" value="CRK99264.1"/>
    <property type="molecule type" value="Genomic_DNA"/>
</dbReference>
<dbReference type="Proteomes" id="UP000183832">
    <property type="component" value="Unassembled WGS sequence"/>
</dbReference>
<dbReference type="OrthoDB" id="6022652at2759"/>
<name>A0A1J1IGD9_9DIPT</name>
<proteinExistence type="predicted"/>
<organism evidence="2 3">
    <name type="scientific">Clunio marinus</name>
    <dbReference type="NCBI Taxonomy" id="568069"/>
    <lineage>
        <taxon>Eukaryota</taxon>
        <taxon>Metazoa</taxon>
        <taxon>Ecdysozoa</taxon>
        <taxon>Arthropoda</taxon>
        <taxon>Hexapoda</taxon>
        <taxon>Insecta</taxon>
        <taxon>Pterygota</taxon>
        <taxon>Neoptera</taxon>
        <taxon>Endopterygota</taxon>
        <taxon>Diptera</taxon>
        <taxon>Nematocera</taxon>
        <taxon>Chironomoidea</taxon>
        <taxon>Chironomidae</taxon>
        <taxon>Clunio</taxon>
    </lineage>
</organism>
<feature type="compositionally biased region" description="Polar residues" evidence="1">
    <location>
        <begin position="458"/>
        <end position="485"/>
    </location>
</feature>
<evidence type="ECO:0000313" key="3">
    <source>
        <dbReference type="Proteomes" id="UP000183832"/>
    </source>
</evidence>
<dbReference type="STRING" id="568069.A0A1J1IGD9"/>
<dbReference type="AlphaFoldDB" id="A0A1J1IGD9"/>
<evidence type="ECO:0000313" key="2">
    <source>
        <dbReference type="EMBL" id="CRK99264.1"/>
    </source>
</evidence>
<feature type="region of interest" description="Disordered" evidence="1">
    <location>
        <begin position="458"/>
        <end position="504"/>
    </location>
</feature>
<sequence length="795" mass="92573">MESGKILIEDDVKKNKNEKSISIAHLERSTKVDSNSDMRKKVFLETQKPEDKIDSQFQLKREDLRLNKRSNLLISERDIKKFVGGDEIIDKKNPFRKNGDHAVKNELYIDEEDFKPKSRIKINDDDFISTEEVLKQSKFVPVYIKNPDRVLTYDKSLLRDLKNVKLQAKPVKSSNRRTPLPTPRKKVEVNAKESRFIKKNFSNISSEYPKIKVKVGTELDESLHDPNEVIINALKFDKIFRKMQSEQTENLDDLDLFEEQDHHDKSKDDIDASQEMNDLGNEEKSYTNIISSNEFREYLKEKGLRLSTTFPTRFKKSSESKNDIPKETKNISNNTATELKVNVPCDEMSRNEKTDKKKTVFERFSKIFTKNRNIPSSDKVMLRNSSFNEKSFVKSKSDIRRRSTTQAYDGSVVVNNEFMTSNVNQPKENHRMNPNKVYPEFKYDTIIRRSAPYSQPIHSTRVYSSTPTKQLSRESSNYYKQQPNGNVYKPTSRKSSFQHSDSSHFNDHLEVDPFLYAKIHEMKKQADEVLLKKTSNQQILPIKVPESHNNNESIENPCYGEVMYYNPNGNHFNVMMRRTESSSLSKKQIMEKIYEYYKKNTQTPEHDQTNLSSASKAEKNSHNIYSSFSHGNNSDASLFRRQLNADYDFPISRPETSHSKRTITNTLDRSSQRLSDKELGGIYDVVYESTPNNYELETNRNKDFYARPQSKVGTIRKVTSPSPVRNQIDFVDIVYNNIIYRPIATIKENEVSPICDTPKLKQYEHLPIRKQISTTKTDENCSIKNVRQSFVGEKF</sequence>
<gene>
    <name evidence="2" type="ORF">CLUMA_CG012701</name>
</gene>
<reference evidence="2 3" key="1">
    <citation type="submission" date="2015-04" db="EMBL/GenBank/DDBJ databases">
        <authorList>
            <person name="Syromyatnikov M.Y."/>
            <person name="Popov V.N."/>
        </authorList>
    </citation>
    <scope>NUCLEOTIDE SEQUENCE [LARGE SCALE GENOMIC DNA]</scope>
</reference>
<protein>
    <submittedName>
        <fullName evidence="2">CLUMA_CG012701, isoform A</fullName>
    </submittedName>
</protein>
<keyword evidence="3" id="KW-1185">Reference proteome</keyword>
<accession>A0A1J1IGD9</accession>
<evidence type="ECO:0000256" key="1">
    <source>
        <dbReference type="SAM" id="MobiDB-lite"/>
    </source>
</evidence>